<evidence type="ECO:0000313" key="2">
    <source>
        <dbReference type="EMBL" id="GAA1165466.1"/>
    </source>
</evidence>
<keyword evidence="1" id="KW-0732">Signal</keyword>
<sequence length="408" mass="43198">MRSPARVLVALAVVLVTALAGLAAPAQATDTRQLVYGAIKCPKLSKCPGMKVLWFDKNWNYLGTARANGGGYSLRLAPGGYHLQFVDQRPAYDTSKYAPTDIAVTVGRHTVSKSVTMKPGAAITGLAQAGGKPLRNARIVAANKSEQSFATTANKKGQFAVGGLPAGQYCLFTYDKAKKHVGKCTWVGGVNFGQVKDSRVTLTKTAGNLTVFLKTRDGGRAPASTVTVTSRTTGQWWSTKARDGKAVLRGLYPGRYNLKYDGGGIWLGATGVVHGGSVRPQRMAFGDFTVPKRGAWVTGAVVDGGAPSYPMADAQLRLFDAAGRLVASATSDSDGNFRLQGQLTTQDGMTILVDPKANSGGWMQGAMWCKFDEGTFEPVSVTTGVETYVGDIQLPRSTGSDQTAECRP</sequence>
<evidence type="ECO:0008006" key="4">
    <source>
        <dbReference type="Google" id="ProtNLM"/>
    </source>
</evidence>
<feature type="signal peptide" evidence="1">
    <location>
        <begin position="1"/>
        <end position="28"/>
    </location>
</feature>
<name>A0ABN1UTH2_9ACTN</name>
<feature type="chain" id="PRO_5045711304" description="Carboxypeptidase regulatory-like domain-containing protein" evidence="1">
    <location>
        <begin position="29"/>
        <end position="408"/>
    </location>
</feature>
<evidence type="ECO:0000313" key="3">
    <source>
        <dbReference type="Proteomes" id="UP001499979"/>
    </source>
</evidence>
<protein>
    <recommendedName>
        <fullName evidence="4">Carboxypeptidase regulatory-like domain-containing protein</fullName>
    </recommendedName>
</protein>
<dbReference type="EMBL" id="BAAAJE010000034">
    <property type="protein sequence ID" value="GAA1165466.1"/>
    <property type="molecule type" value="Genomic_DNA"/>
</dbReference>
<comment type="caution">
    <text evidence="2">The sequence shown here is derived from an EMBL/GenBank/DDBJ whole genome shotgun (WGS) entry which is preliminary data.</text>
</comment>
<proteinExistence type="predicted"/>
<organism evidence="2 3">
    <name type="scientific">Nocardioides aquiterrae</name>
    <dbReference type="NCBI Taxonomy" id="203799"/>
    <lineage>
        <taxon>Bacteria</taxon>
        <taxon>Bacillati</taxon>
        <taxon>Actinomycetota</taxon>
        <taxon>Actinomycetes</taxon>
        <taxon>Propionibacteriales</taxon>
        <taxon>Nocardioidaceae</taxon>
        <taxon>Nocardioides</taxon>
    </lineage>
</organism>
<accession>A0ABN1UTH2</accession>
<dbReference type="RefSeq" id="WP_343911155.1">
    <property type="nucleotide sequence ID" value="NZ_BAAAJE010000034.1"/>
</dbReference>
<dbReference type="Proteomes" id="UP001499979">
    <property type="component" value="Unassembled WGS sequence"/>
</dbReference>
<keyword evidence="3" id="KW-1185">Reference proteome</keyword>
<dbReference type="SUPFAM" id="SSF49478">
    <property type="entry name" value="Cna protein B-type domain"/>
    <property type="match status" value="1"/>
</dbReference>
<gene>
    <name evidence="2" type="ORF">GCM10009606_48620</name>
</gene>
<reference evidence="2 3" key="1">
    <citation type="journal article" date="2019" name="Int. J. Syst. Evol. Microbiol.">
        <title>The Global Catalogue of Microorganisms (GCM) 10K type strain sequencing project: providing services to taxonomists for standard genome sequencing and annotation.</title>
        <authorList>
            <consortium name="The Broad Institute Genomics Platform"/>
            <consortium name="The Broad Institute Genome Sequencing Center for Infectious Disease"/>
            <person name="Wu L."/>
            <person name="Ma J."/>
        </authorList>
    </citation>
    <scope>NUCLEOTIDE SEQUENCE [LARGE SCALE GENOMIC DNA]</scope>
    <source>
        <strain evidence="2 3">JCM 11813</strain>
    </source>
</reference>
<evidence type="ECO:0000256" key="1">
    <source>
        <dbReference type="SAM" id="SignalP"/>
    </source>
</evidence>